<feature type="binding site" evidence="9">
    <location>
        <position position="269"/>
    </location>
    <ligand>
        <name>Fe cation</name>
        <dbReference type="ChEBI" id="CHEBI:24875"/>
        <label>2</label>
    </ligand>
</feature>
<dbReference type="GO" id="GO:0019135">
    <property type="term" value="F:deoxyhypusine monooxygenase activity"/>
    <property type="evidence" value="ECO:0007669"/>
    <property type="project" value="UniProtKB-UniRule"/>
</dbReference>
<evidence type="ECO:0000313" key="10">
    <source>
        <dbReference type="EMBL" id="TKR67469.1"/>
    </source>
</evidence>
<comment type="pathway">
    <text evidence="2 9">Protein modification; eIF5A hypusination.</text>
</comment>
<sequence>MTNYFSRSRPSNASEMAAGNVHAAAVSEERVSEVGKTLMDTELPLASRYRALFLLRNVATDRCVEILASCLNDPSALLKHDIAYCMGQTRNSTAIPHLAQVLKDTKQEAMVRHEAGEALGAIGDEEALQHLEPYLNDPEQVIRETVQLAVQRIKYVNNKASGDAILTTDSPYDSVDPTPISDETDVTKLAQFLVDTDKSMWDRYRAMFALRNINTDESIFALAQGLYCEDSALFRHEIAYVLGQVQNAVSFDALRDRLVKVDENCMVRHECAEALGAIASPECAKLLHEYAKDSEAVVADSCQVALDMAAYEQSGDFQYAGAH</sequence>
<keyword evidence="11" id="KW-1185">Reference proteome</keyword>
<evidence type="ECO:0000256" key="6">
    <source>
        <dbReference type="ARBA" id="ARBA00023004"/>
    </source>
</evidence>
<keyword evidence="8 9" id="KW-0386">Hypusine biosynthesis</keyword>
<dbReference type="EMBL" id="AZBU02000008">
    <property type="protein sequence ID" value="TKR67469.1"/>
    <property type="molecule type" value="Genomic_DNA"/>
</dbReference>
<dbReference type="InterPro" id="IPR027517">
    <property type="entry name" value="Deoxyhypusine_hydroxylase"/>
</dbReference>
<keyword evidence="7 9" id="KW-0503">Monooxygenase</keyword>
<reference evidence="10 11" key="2">
    <citation type="journal article" date="2019" name="G3 (Bethesda)">
        <title>Hybrid Assembly of the Genome of the Entomopathogenic Nematode Steinernema carpocapsae Identifies the X-Chromosome.</title>
        <authorList>
            <person name="Serra L."/>
            <person name="Macchietto M."/>
            <person name="Macias-Munoz A."/>
            <person name="McGill C.J."/>
            <person name="Rodriguez I.M."/>
            <person name="Rodriguez B."/>
            <person name="Murad R."/>
            <person name="Mortazavi A."/>
        </authorList>
    </citation>
    <scope>NUCLEOTIDE SEQUENCE [LARGE SCALE GENOMIC DNA]</scope>
    <source>
        <strain evidence="10 11">ALL</strain>
    </source>
</reference>
<feature type="binding site" evidence="9">
    <location>
        <position position="113"/>
    </location>
    <ligand>
        <name>Fe cation</name>
        <dbReference type="ChEBI" id="CHEBI:24875"/>
        <label>1</label>
    </ligand>
</feature>
<organism evidence="10 11">
    <name type="scientific">Steinernema carpocapsae</name>
    <name type="common">Entomopathogenic nematode</name>
    <dbReference type="NCBI Taxonomy" id="34508"/>
    <lineage>
        <taxon>Eukaryota</taxon>
        <taxon>Metazoa</taxon>
        <taxon>Ecdysozoa</taxon>
        <taxon>Nematoda</taxon>
        <taxon>Chromadorea</taxon>
        <taxon>Rhabditida</taxon>
        <taxon>Tylenchina</taxon>
        <taxon>Panagrolaimomorpha</taxon>
        <taxon>Strongyloidoidea</taxon>
        <taxon>Steinernematidae</taxon>
        <taxon>Steinernema</taxon>
    </lineage>
</organism>
<dbReference type="FunFam" id="1.25.10.10:FF:000099">
    <property type="entry name" value="Deoxyhypusine hydroxylase"/>
    <property type="match status" value="1"/>
</dbReference>
<dbReference type="InterPro" id="IPR004155">
    <property type="entry name" value="PBS_lyase_HEAT"/>
</dbReference>
<feature type="binding site" evidence="9">
    <location>
        <position position="114"/>
    </location>
    <ligand>
        <name>Fe cation</name>
        <dbReference type="ChEBI" id="CHEBI:24875"/>
        <label>1</label>
    </ligand>
</feature>
<evidence type="ECO:0000256" key="4">
    <source>
        <dbReference type="ARBA" id="ARBA00022737"/>
    </source>
</evidence>
<dbReference type="InterPro" id="IPR016024">
    <property type="entry name" value="ARM-type_fold"/>
</dbReference>
<proteinExistence type="inferred from homology"/>
<dbReference type="Pfam" id="PF03130">
    <property type="entry name" value="HEAT_PBS"/>
    <property type="match status" value="1"/>
</dbReference>
<name>A0A4U5ME67_STECR</name>
<comment type="caution">
    <text evidence="9">Lacks conserved residue(s) required for the propagation of feature annotation.</text>
</comment>
<keyword evidence="4" id="KW-0677">Repeat</keyword>
<evidence type="ECO:0000256" key="5">
    <source>
        <dbReference type="ARBA" id="ARBA00023002"/>
    </source>
</evidence>
<feature type="binding site" evidence="9">
    <location>
        <position position="237"/>
    </location>
    <ligand>
        <name>Fe cation</name>
        <dbReference type="ChEBI" id="CHEBI:24875"/>
        <label>2</label>
    </ligand>
</feature>
<evidence type="ECO:0000256" key="7">
    <source>
        <dbReference type="ARBA" id="ARBA00023033"/>
    </source>
</evidence>
<dbReference type="Pfam" id="PF13646">
    <property type="entry name" value="HEAT_2"/>
    <property type="match status" value="1"/>
</dbReference>
<dbReference type="HAMAP" id="MF_03101">
    <property type="entry name" value="Deoxyhypusine_hydroxylase"/>
    <property type="match status" value="1"/>
</dbReference>
<comment type="catalytic activity">
    <reaction evidence="1 9">
        <text>[eIF5A protein]-deoxyhypusine + AH2 + O2 = [eIF5A protein]-hypusine + A + H2O</text>
        <dbReference type="Rhea" id="RHEA:14101"/>
        <dbReference type="Rhea" id="RHEA-COMP:10144"/>
        <dbReference type="Rhea" id="RHEA-COMP:12592"/>
        <dbReference type="ChEBI" id="CHEBI:13193"/>
        <dbReference type="ChEBI" id="CHEBI:15377"/>
        <dbReference type="ChEBI" id="CHEBI:15379"/>
        <dbReference type="ChEBI" id="CHEBI:17499"/>
        <dbReference type="ChEBI" id="CHEBI:82657"/>
        <dbReference type="ChEBI" id="CHEBI:91175"/>
        <dbReference type="EC" id="1.14.99.29"/>
    </reaction>
</comment>
<dbReference type="PANTHER" id="PTHR12697:SF5">
    <property type="entry name" value="DEOXYHYPUSINE HYDROXYLASE"/>
    <property type="match status" value="1"/>
</dbReference>
<keyword evidence="6 9" id="KW-0408">Iron</keyword>
<comment type="function">
    <text evidence="9">Catalyzes the hydroxylation of the N(6)-(4-aminobutyl)-L-lysine intermediate to form hypusine, an essential post-translational modification only found in mature eIF-5A factor.</text>
</comment>
<keyword evidence="3 9" id="KW-0479">Metal-binding</keyword>
<feature type="binding site" evidence="9">
    <location>
        <position position="80"/>
    </location>
    <ligand>
        <name>Fe cation</name>
        <dbReference type="ChEBI" id="CHEBI:24875"/>
        <label>1</label>
    </ligand>
</feature>
<feature type="binding site" evidence="9">
    <location>
        <position position="236"/>
    </location>
    <ligand>
        <name>Fe cation</name>
        <dbReference type="ChEBI" id="CHEBI:24875"/>
        <label>2</label>
    </ligand>
</feature>
<protein>
    <recommendedName>
        <fullName evidence="9">Deoxyhypusine hydroxylase</fullName>
        <shortName evidence="9">DOHH</shortName>
        <ecNumber evidence="9">1.14.99.29</ecNumber>
    </recommendedName>
    <alternativeName>
        <fullName evidence="9">Deoxyhypusine dioxygenase</fullName>
    </alternativeName>
    <alternativeName>
        <fullName evidence="9">Deoxyhypusine monooxygenase</fullName>
    </alternativeName>
</protein>
<dbReference type="SUPFAM" id="SSF48371">
    <property type="entry name" value="ARM repeat"/>
    <property type="match status" value="1"/>
</dbReference>
<feature type="binding site" evidence="9">
    <location>
        <position position="270"/>
    </location>
    <ligand>
        <name>Fe cation</name>
        <dbReference type="ChEBI" id="CHEBI:24875"/>
        <label>2</label>
    </ligand>
</feature>
<comment type="cofactor">
    <cofactor evidence="9">
        <name>Fe(2+)</name>
        <dbReference type="ChEBI" id="CHEBI:29033"/>
    </cofactor>
    <text evidence="9">Binds 2 Fe(2+) ions per subunit.</text>
</comment>
<dbReference type="Proteomes" id="UP000298663">
    <property type="component" value="Unassembled WGS sequence"/>
</dbReference>
<dbReference type="GO" id="GO:0046872">
    <property type="term" value="F:metal ion binding"/>
    <property type="evidence" value="ECO:0007669"/>
    <property type="project" value="UniProtKB-KW"/>
</dbReference>
<dbReference type="OrthoDB" id="421002at2759"/>
<dbReference type="UniPathway" id="UPA00354"/>
<dbReference type="PANTHER" id="PTHR12697">
    <property type="entry name" value="PBS LYASE HEAT-LIKE PROTEIN"/>
    <property type="match status" value="1"/>
</dbReference>
<accession>A0A4U5ME67</accession>
<evidence type="ECO:0000256" key="2">
    <source>
        <dbReference type="ARBA" id="ARBA00005041"/>
    </source>
</evidence>
<evidence type="ECO:0000256" key="9">
    <source>
        <dbReference type="HAMAP-Rule" id="MF_03101"/>
    </source>
</evidence>
<dbReference type="SMART" id="SM00567">
    <property type="entry name" value="EZ_HEAT"/>
    <property type="match status" value="6"/>
</dbReference>
<dbReference type="AlphaFoldDB" id="A0A4U5ME67"/>
<comment type="similarity">
    <text evidence="9">Belongs to the deoxyhypusine hydroxylase family.</text>
</comment>
<dbReference type="InterPro" id="IPR011989">
    <property type="entry name" value="ARM-like"/>
</dbReference>
<dbReference type="STRING" id="34508.A0A4U5ME67"/>
<evidence type="ECO:0000256" key="1">
    <source>
        <dbReference type="ARBA" id="ARBA00000068"/>
    </source>
</evidence>
<keyword evidence="5 9" id="KW-0560">Oxidoreductase</keyword>
<evidence type="ECO:0000313" key="11">
    <source>
        <dbReference type="Proteomes" id="UP000298663"/>
    </source>
</evidence>
<dbReference type="Gene3D" id="1.25.10.10">
    <property type="entry name" value="Leucine-rich Repeat Variant"/>
    <property type="match status" value="2"/>
</dbReference>
<comment type="caution">
    <text evidence="10">The sequence shown here is derived from an EMBL/GenBank/DDBJ whole genome shotgun (WGS) entry which is preliminary data.</text>
</comment>
<evidence type="ECO:0000256" key="3">
    <source>
        <dbReference type="ARBA" id="ARBA00022723"/>
    </source>
</evidence>
<dbReference type="EC" id="1.14.99.29" evidence="9"/>
<reference evidence="10 11" key="1">
    <citation type="journal article" date="2015" name="Genome Biol.">
        <title>Comparative genomics of Steinernema reveals deeply conserved gene regulatory networks.</title>
        <authorList>
            <person name="Dillman A.R."/>
            <person name="Macchietto M."/>
            <person name="Porter C.F."/>
            <person name="Rogers A."/>
            <person name="Williams B."/>
            <person name="Antoshechkin I."/>
            <person name="Lee M.M."/>
            <person name="Goodwin Z."/>
            <person name="Lu X."/>
            <person name="Lewis E.E."/>
            <person name="Goodrich-Blair H."/>
            <person name="Stock S.P."/>
            <person name="Adams B.J."/>
            <person name="Sternberg P.W."/>
            <person name="Mortazavi A."/>
        </authorList>
    </citation>
    <scope>NUCLEOTIDE SEQUENCE [LARGE SCALE GENOMIC DNA]</scope>
    <source>
        <strain evidence="10 11">ALL</strain>
    </source>
</reference>
<gene>
    <name evidence="10" type="ORF">L596_023618</name>
</gene>
<evidence type="ECO:0000256" key="8">
    <source>
        <dbReference type="ARBA" id="ARBA00023256"/>
    </source>
</evidence>